<dbReference type="Pfam" id="PF03030">
    <property type="entry name" value="H_PPase"/>
    <property type="match status" value="1"/>
</dbReference>
<dbReference type="GO" id="GO:0000287">
    <property type="term" value="F:magnesium ion binding"/>
    <property type="evidence" value="ECO:0007669"/>
    <property type="project" value="UniProtKB-UniRule"/>
</dbReference>
<dbReference type="HAMAP" id="MF_01129">
    <property type="entry name" value="PPase_energized_pump"/>
    <property type="match status" value="1"/>
</dbReference>
<evidence type="ECO:0000313" key="11">
    <source>
        <dbReference type="Proteomes" id="UP000034982"/>
    </source>
</evidence>
<dbReference type="GO" id="GO:0030955">
    <property type="term" value="F:potassium ion binding"/>
    <property type="evidence" value="ECO:0007669"/>
    <property type="project" value="UniProtKB-UniRule"/>
</dbReference>
<dbReference type="EMBL" id="AYYE01000594">
    <property type="protein sequence ID" value="ETK10160.1"/>
    <property type="molecule type" value="Genomic_DNA"/>
</dbReference>
<gene>
    <name evidence="9" type="primary">hppA</name>
    <name evidence="10" type="ORF">T230_03020</name>
</gene>
<feature type="transmembrane region" description="Helical" evidence="9">
    <location>
        <begin position="263"/>
        <end position="282"/>
    </location>
</feature>
<keyword evidence="6 9" id="KW-1133">Transmembrane helix</keyword>
<sequence length="724" mass="74925">MAAVLALAFAYVFYSQMRKESEGTPTMQEIAEHVRKGAMAYLKQQYKVVAIVFVILALFFAVLAYGFHVQNPWVPFAFLTGGFFSGLAGFIGMKTATAASARTANAARNSLNSGLKIAFRSGAVMGLTVVGLGLLDISVWYLVLNAFVDATGPQKLVVITTTMLTFGMGASTQALFARVGGGIYTKAADVGADLVGKVEAGIPEDDPRNPATIADNVGDNVGDVAGMGADLYESYCGSILATAALGASAFYNDGDVQAKAVFAPMLIAAVGIILSIVGIYTVKTKEGAGMSQLLKSLGFGVNLSSALIAAASFGILYLLEIPNWAGLSCSVIVGLVAGFIIGQSTEYYTSHSHKPTQTIAHSAESGPATVIISGLGMGMISTAVPVITIAVAIILAFLFATGFDTANLLTAHNLSLGLYGIGIAAVGMLSTLGITLATDAYGPIADNAGGNAEMSRLEPHVRQRTDVLDALGNTTAATGKGFAIGSAALTALALLASYIEEVKIGLQHIGTTTIDIAGRTVDVAQATIPDFMAYYQVDLMNPKVLIGVFVGSMMAFLFCGLTMNAVGRAAGKMVEEVRRQFREIKGILTGDATPDYARCVAISTQGAQREMLFPSLLAIIVPVLVGIFFGVSGVLGLLVGGLGAGFVLAVFMANSGGAWDNAKKYIEEGNMGGKGSEAHKATVVGDTVGDPFKDTSGPSLNILIKLMSMVSIVMAGLTVAFSIL</sequence>
<reference evidence="10 11" key="1">
    <citation type="submission" date="2013-11" db="EMBL/GenBank/DDBJ databases">
        <title>Single cell genomics of uncultured Tannerella BU063 (oral taxon 286).</title>
        <authorList>
            <person name="Beall C.J."/>
            <person name="Campbell A.G."/>
            <person name="Griffen A.L."/>
            <person name="Podar M."/>
            <person name="Leys E.J."/>
        </authorList>
    </citation>
    <scope>NUCLEOTIDE SEQUENCE [LARGE SCALE GENOMIC DNA]</scope>
    <source>
        <strain evidence="10">Cell 1/3</strain>
    </source>
</reference>
<feature type="transmembrane region" description="Helical" evidence="9">
    <location>
        <begin position="544"/>
        <end position="566"/>
    </location>
</feature>
<comment type="subcellular location">
    <subcellularLocation>
        <location evidence="9">Cell membrane</location>
        <topology evidence="9">Multi-pass membrane protein</topology>
    </subcellularLocation>
    <subcellularLocation>
        <location evidence="1">Endomembrane system</location>
        <topology evidence="1">Multi-pass membrane protein</topology>
    </subcellularLocation>
</comment>
<proteinExistence type="inferred from homology"/>
<dbReference type="GO" id="GO:0004427">
    <property type="term" value="F:inorganic diphosphate phosphatase activity"/>
    <property type="evidence" value="ECO:0007669"/>
    <property type="project" value="UniProtKB-UniRule"/>
</dbReference>
<keyword evidence="3 9" id="KW-0812">Transmembrane</keyword>
<dbReference type="PIRSF" id="PIRSF001265">
    <property type="entry name" value="H+-PPase"/>
    <property type="match status" value="1"/>
</dbReference>
<dbReference type="PANTHER" id="PTHR31998">
    <property type="entry name" value="K(+)-INSENSITIVE PYROPHOSPHATE-ENERGIZED PROTON PUMP"/>
    <property type="match status" value="1"/>
</dbReference>
<name>W2CSP8_9BACT</name>
<dbReference type="Proteomes" id="UP000034982">
    <property type="component" value="Unassembled WGS sequence"/>
</dbReference>
<evidence type="ECO:0000313" key="10">
    <source>
        <dbReference type="EMBL" id="ETK10160.1"/>
    </source>
</evidence>
<feature type="transmembrane region" description="Helical" evidence="9">
    <location>
        <begin position="611"/>
        <end position="629"/>
    </location>
</feature>
<comment type="activity regulation">
    <text evidence="9">Requires K(+) for maximal activity.</text>
</comment>
<evidence type="ECO:0000256" key="7">
    <source>
        <dbReference type="ARBA" id="ARBA00023065"/>
    </source>
</evidence>
<comment type="catalytic activity">
    <reaction evidence="9">
        <text>Na(+)(in) + diphosphate + H2O = Na(+)(out) + 2 phosphate + H(+)</text>
        <dbReference type="Rhea" id="RHEA:57884"/>
        <dbReference type="ChEBI" id="CHEBI:15377"/>
        <dbReference type="ChEBI" id="CHEBI:15378"/>
        <dbReference type="ChEBI" id="CHEBI:29101"/>
        <dbReference type="ChEBI" id="CHEBI:33019"/>
        <dbReference type="ChEBI" id="CHEBI:43474"/>
        <dbReference type="EC" id="7.2.3.1"/>
    </reaction>
</comment>
<accession>W2CSP8</accession>
<evidence type="ECO:0000256" key="1">
    <source>
        <dbReference type="ARBA" id="ARBA00004127"/>
    </source>
</evidence>
<comment type="subunit">
    <text evidence="9">Homodimer.</text>
</comment>
<comment type="cofactor">
    <cofactor evidence="9">
        <name>Mg(2+)</name>
        <dbReference type="ChEBI" id="CHEBI:18420"/>
    </cofactor>
</comment>
<dbReference type="PATRIC" id="fig|1411022.3.peg.150"/>
<evidence type="ECO:0000256" key="2">
    <source>
        <dbReference type="ARBA" id="ARBA00022448"/>
    </source>
</evidence>
<dbReference type="GO" id="GO:0012505">
    <property type="term" value="C:endomembrane system"/>
    <property type="evidence" value="ECO:0007669"/>
    <property type="project" value="UniProtKB-SubCell"/>
</dbReference>
<feature type="transmembrane region" description="Helical" evidence="9">
    <location>
        <begin position="415"/>
        <end position="437"/>
    </location>
</feature>
<keyword evidence="5 9" id="KW-1278">Translocase</keyword>
<feature type="transmembrane region" description="Helical" evidence="9">
    <location>
        <begin position="294"/>
        <end position="318"/>
    </location>
</feature>
<feature type="transmembrane region" description="Helical" evidence="9">
    <location>
        <begin position="48"/>
        <end position="67"/>
    </location>
</feature>
<feature type="transmembrane region" description="Helical" evidence="9">
    <location>
        <begin position="156"/>
        <end position="176"/>
    </location>
</feature>
<evidence type="ECO:0000256" key="5">
    <source>
        <dbReference type="ARBA" id="ARBA00022967"/>
    </source>
</evidence>
<dbReference type="AlphaFoldDB" id="W2CSP8"/>
<comment type="similarity">
    <text evidence="9">Belongs to the H(+)-translocating pyrophosphatase (TC 3.A.10) family. K(+)-stimulated subfamily.</text>
</comment>
<keyword evidence="9" id="KW-0739">Sodium transport</keyword>
<evidence type="ECO:0000256" key="6">
    <source>
        <dbReference type="ARBA" id="ARBA00022989"/>
    </source>
</evidence>
<comment type="function">
    <text evidence="9">Sodium pump that utilizes the energy of pyrophosphate hydrolysis as the driving force for Na(+) movement across the membrane.</text>
</comment>
<keyword evidence="9" id="KW-1003">Cell membrane</keyword>
<evidence type="ECO:0000256" key="3">
    <source>
        <dbReference type="ARBA" id="ARBA00022692"/>
    </source>
</evidence>
<organism evidence="10 11">
    <name type="scientific">Tannerella sp. oral taxon BU063 isolate Cell 1/3</name>
    <dbReference type="NCBI Taxonomy" id="1411022"/>
    <lineage>
        <taxon>Bacteria</taxon>
        <taxon>Pseudomonadati</taxon>
        <taxon>Bacteroidota</taxon>
        <taxon>Bacteroidia</taxon>
        <taxon>Bacteroidales</taxon>
        <taxon>Tannerellaceae</taxon>
        <taxon>Tannerella</taxon>
    </lineage>
</organism>
<dbReference type="InterPro" id="IPR004131">
    <property type="entry name" value="PPase-energised_H-pump"/>
</dbReference>
<evidence type="ECO:0000256" key="8">
    <source>
        <dbReference type="ARBA" id="ARBA00023136"/>
    </source>
</evidence>
<comment type="caution">
    <text evidence="9">Lacks conserved residue(s) required for the propagation of feature annotation.</text>
</comment>
<feature type="transmembrane region" description="Helical" evidence="9">
    <location>
        <begin position="383"/>
        <end position="403"/>
    </location>
</feature>
<dbReference type="EC" id="7.2.3.1" evidence="9"/>
<comment type="caution">
    <text evidence="10">The sequence shown here is derived from an EMBL/GenBank/DDBJ whole genome shotgun (WGS) entry which is preliminary data.</text>
</comment>
<dbReference type="NCBIfam" id="NF001954">
    <property type="entry name" value="PRK00733.2-2"/>
    <property type="match status" value="1"/>
</dbReference>
<protein>
    <recommendedName>
        <fullName evidence="9">Putative K(+)-stimulated pyrophosphate-energized sodium pump</fullName>
        <ecNumber evidence="9">7.2.3.1</ecNumber>
    </recommendedName>
    <alternativeName>
        <fullName evidence="9">Membrane-bound sodium-translocating pyrophosphatase</fullName>
    </alternativeName>
    <alternativeName>
        <fullName evidence="9">Pyrophosphate-energized inorganic pyrophosphatase</fullName>
        <shortName evidence="9">Na(+)-PPase</shortName>
    </alternativeName>
</protein>
<keyword evidence="7 9" id="KW-0406">Ion transport</keyword>
<evidence type="ECO:0000256" key="4">
    <source>
        <dbReference type="ARBA" id="ARBA00022842"/>
    </source>
</evidence>
<keyword evidence="9" id="KW-0630">Potassium</keyword>
<feature type="transmembrane region" description="Helical" evidence="9">
    <location>
        <begin position="117"/>
        <end position="144"/>
    </location>
</feature>
<feature type="transmembrane region" description="Helical" evidence="9">
    <location>
        <begin position="324"/>
        <end position="342"/>
    </location>
</feature>
<dbReference type="NCBIfam" id="TIGR01104">
    <property type="entry name" value="V_PPase"/>
    <property type="match status" value="1"/>
</dbReference>
<feature type="transmembrane region" description="Helical" evidence="9">
    <location>
        <begin position="702"/>
        <end position="723"/>
    </location>
</feature>
<keyword evidence="4 9" id="KW-0460">Magnesium</keyword>
<dbReference type="GO" id="GO:0005886">
    <property type="term" value="C:plasma membrane"/>
    <property type="evidence" value="ECO:0007669"/>
    <property type="project" value="UniProtKB-SubCell"/>
</dbReference>
<evidence type="ECO:0000256" key="9">
    <source>
        <dbReference type="HAMAP-Rule" id="MF_01129"/>
    </source>
</evidence>
<feature type="transmembrane region" description="Helical" evidence="9">
    <location>
        <begin position="73"/>
        <end position="96"/>
    </location>
</feature>
<dbReference type="NCBIfam" id="NF001960">
    <property type="entry name" value="PRK00733.3-5"/>
    <property type="match status" value="1"/>
</dbReference>
<keyword evidence="8 9" id="KW-0472">Membrane</keyword>
<dbReference type="GO" id="GO:0006814">
    <property type="term" value="P:sodium ion transport"/>
    <property type="evidence" value="ECO:0007669"/>
    <property type="project" value="UniProtKB-UniRule"/>
</dbReference>
<feature type="site" description="Determinant of potassium dependence" evidence="9">
    <location>
        <position position="476"/>
    </location>
</feature>
<keyword evidence="2 9" id="KW-0813">Transport</keyword>
<keyword evidence="9" id="KW-0915">Sodium</keyword>
<feature type="transmembrane region" description="Helical" evidence="9">
    <location>
        <begin position="635"/>
        <end position="654"/>
    </location>
</feature>
<dbReference type="GO" id="GO:0009678">
    <property type="term" value="F:diphosphate hydrolysis-driven proton transmembrane transporter activity"/>
    <property type="evidence" value="ECO:0007669"/>
    <property type="project" value="UniProtKB-UniRule"/>
</dbReference>